<protein>
    <recommendedName>
        <fullName evidence="8">DUF202 domain-containing protein</fullName>
    </recommendedName>
</protein>
<keyword evidence="5 7" id="KW-0472">Membrane</keyword>
<evidence type="ECO:0000256" key="5">
    <source>
        <dbReference type="ARBA" id="ARBA00023136"/>
    </source>
</evidence>
<feature type="region of interest" description="Disordered" evidence="6">
    <location>
        <begin position="1"/>
        <end position="24"/>
    </location>
</feature>
<evidence type="ECO:0000256" key="4">
    <source>
        <dbReference type="ARBA" id="ARBA00022989"/>
    </source>
</evidence>
<name>A0A2G3PGK2_WILMA</name>
<dbReference type="AlphaFoldDB" id="A0A2G3PGK2"/>
<sequence>MSADFNDRRESEQIGRSTAPTSESLPGAVDARFTLAAERTVLSWIRTALGLVAAGVAVLHFVESFGEPGVRETLGVALIVCGALTAVLGAWRWRATDRALREGGALPGGAAIWFLVAIIVVLSTAFAVASLMSG</sequence>
<evidence type="ECO:0000256" key="3">
    <source>
        <dbReference type="ARBA" id="ARBA00022692"/>
    </source>
</evidence>
<keyword evidence="3 7" id="KW-0812">Transmembrane</keyword>
<gene>
    <name evidence="9" type="ORF">CSW57_22040</name>
</gene>
<feature type="compositionally biased region" description="Polar residues" evidence="6">
    <location>
        <begin position="14"/>
        <end position="24"/>
    </location>
</feature>
<keyword evidence="2" id="KW-1003">Cell membrane</keyword>
<dbReference type="GO" id="GO:0005886">
    <property type="term" value="C:plasma membrane"/>
    <property type="evidence" value="ECO:0007669"/>
    <property type="project" value="UniProtKB-SubCell"/>
</dbReference>
<dbReference type="PANTHER" id="PTHR34187">
    <property type="entry name" value="FGR18P"/>
    <property type="match status" value="1"/>
</dbReference>
<evidence type="ECO:0000259" key="8">
    <source>
        <dbReference type="Pfam" id="PF02656"/>
    </source>
</evidence>
<evidence type="ECO:0000256" key="7">
    <source>
        <dbReference type="SAM" id="Phobius"/>
    </source>
</evidence>
<evidence type="ECO:0000313" key="10">
    <source>
        <dbReference type="Proteomes" id="UP000225108"/>
    </source>
</evidence>
<dbReference type="RefSeq" id="WP_099384783.1">
    <property type="nucleotide sequence ID" value="NZ_PEBD01000011.1"/>
</dbReference>
<evidence type="ECO:0000256" key="2">
    <source>
        <dbReference type="ARBA" id="ARBA00022475"/>
    </source>
</evidence>
<comment type="subcellular location">
    <subcellularLocation>
        <location evidence="1">Cell membrane</location>
        <topology evidence="1">Multi-pass membrane protein</topology>
    </subcellularLocation>
</comment>
<proteinExistence type="predicted"/>
<evidence type="ECO:0000256" key="6">
    <source>
        <dbReference type="SAM" id="MobiDB-lite"/>
    </source>
</evidence>
<feature type="transmembrane region" description="Helical" evidence="7">
    <location>
        <begin position="41"/>
        <end position="62"/>
    </location>
</feature>
<dbReference type="EMBL" id="PEBD01000011">
    <property type="protein sequence ID" value="PHV64941.1"/>
    <property type="molecule type" value="Genomic_DNA"/>
</dbReference>
<feature type="compositionally biased region" description="Basic and acidic residues" evidence="6">
    <location>
        <begin position="1"/>
        <end position="13"/>
    </location>
</feature>
<evidence type="ECO:0000313" key="9">
    <source>
        <dbReference type="EMBL" id="PHV64941.1"/>
    </source>
</evidence>
<dbReference type="InterPro" id="IPR003807">
    <property type="entry name" value="DUF202"/>
</dbReference>
<comment type="caution">
    <text evidence="9">The sequence shown here is derived from an EMBL/GenBank/DDBJ whole genome shotgun (WGS) entry which is preliminary data.</text>
</comment>
<dbReference type="Proteomes" id="UP000225108">
    <property type="component" value="Unassembled WGS sequence"/>
</dbReference>
<accession>A0A2G3PGK2</accession>
<dbReference type="Pfam" id="PF02656">
    <property type="entry name" value="DUF202"/>
    <property type="match status" value="1"/>
</dbReference>
<organism evidence="9 10">
    <name type="scientific">Williamsia marianensis</name>
    <dbReference type="NCBI Taxonomy" id="85044"/>
    <lineage>
        <taxon>Bacteria</taxon>
        <taxon>Bacillati</taxon>
        <taxon>Actinomycetota</taxon>
        <taxon>Actinomycetes</taxon>
        <taxon>Mycobacteriales</taxon>
        <taxon>Nocardiaceae</taxon>
        <taxon>Williamsia</taxon>
    </lineage>
</organism>
<dbReference type="PANTHER" id="PTHR34187:SF2">
    <property type="entry name" value="DUF202 DOMAIN-CONTAINING PROTEIN"/>
    <property type="match status" value="1"/>
</dbReference>
<evidence type="ECO:0000256" key="1">
    <source>
        <dbReference type="ARBA" id="ARBA00004651"/>
    </source>
</evidence>
<dbReference type="InterPro" id="IPR052053">
    <property type="entry name" value="IM_YidH-like"/>
</dbReference>
<feature type="transmembrane region" description="Helical" evidence="7">
    <location>
        <begin position="74"/>
        <end position="91"/>
    </location>
</feature>
<feature type="domain" description="DUF202" evidence="8">
    <location>
        <begin position="32"/>
        <end position="99"/>
    </location>
</feature>
<feature type="transmembrane region" description="Helical" evidence="7">
    <location>
        <begin position="111"/>
        <end position="132"/>
    </location>
</feature>
<reference evidence="9 10" key="1">
    <citation type="submission" date="2017-10" db="EMBL/GenBank/DDBJ databases">
        <title>The draft genome sequence of Williamsia sp. BULT 1.1 isolated from the semi-arid grassland soils from South Africa.</title>
        <authorList>
            <person name="Kabwe M.H."/>
            <person name="Govender N."/>
            <person name="Mutseka Lunga P."/>
            <person name="Vikram S."/>
            <person name="Makhalanyane T.P."/>
        </authorList>
    </citation>
    <scope>NUCLEOTIDE SEQUENCE [LARGE SCALE GENOMIC DNA]</scope>
    <source>
        <strain evidence="9 10">BULT 1.1</strain>
    </source>
</reference>
<keyword evidence="4 7" id="KW-1133">Transmembrane helix</keyword>